<reference evidence="2" key="1">
    <citation type="submission" date="2021-12" db="EMBL/GenBank/DDBJ databases">
        <authorList>
            <person name="King R."/>
        </authorList>
    </citation>
    <scope>NUCLEOTIDE SEQUENCE</scope>
</reference>
<dbReference type="Gene3D" id="2.80.10.50">
    <property type="match status" value="1"/>
</dbReference>
<protein>
    <submittedName>
        <fullName evidence="2">Uncharacterized protein</fullName>
    </submittedName>
</protein>
<organism evidence="2 3">
    <name type="scientific">Bemisia tabaci</name>
    <name type="common">Sweetpotato whitefly</name>
    <name type="synonym">Aleurodes tabaci</name>
    <dbReference type="NCBI Taxonomy" id="7038"/>
    <lineage>
        <taxon>Eukaryota</taxon>
        <taxon>Metazoa</taxon>
        <taxon>Ecdysozoa</taxon>
        <taxon>Arthropoda</taxon>
        <taxon>Hexapoda</taxon>
        <taxon>Insecta</taxon>
        <taxon>Pterygota</taxon>
        <taxon>Neoptera</taxon>
        <taxon>Paraneoptera</taxon>
        <taxon>Hemiptera</taxon>
        <taxon>Sternorrhyncha</taxon>
        <taxon>Aleyrodoidea</taxon>
        <taxon>Aleyrodidae</taxon>
        <taxon>Aleyrodinae</taxon>
        <taxon>Bemisia</taxon>
    </lineage>
</organism>
<feature type="region of interest" description="Disordered" evidence="1">
    <location>
        <begin position="72"/>
        <end position="122"/>
    </location>
</feature>
<feature type="compositionally biased region" description="Basic residues" evidence="1">
    <location>
        <begin position="83"/>
        <end position="92"/>
    </location>
</feature>
<name>A0A9P0AEZ7_BEMTA</name>
<accession>A0A9P0AEZ7</accession>
<gene>
    <name evidence="2" type="ORF">BEMITA_LOCUS10333</name>
</gene>
<dbReference type="Proteomes" id="UP001152759">
    <property type="component" value="Chromosome 6"/>
</dbReference>
<evidence type="ECO:0000313" key="2">
    <source>
        <dbReference type="EMBL" id="CAH0391742.1"/>
    </source>
</evidence>
<dbReference type="AlphaFoldDB" id="A0A9P0AEZ7"/>
<dbReference type="SUPFAM" id="SSF50353">
    <property type="entry name" value="Cytokine"/>
    <property type="match status" value="1"/>
</dbReference>
<keyword evidence="3" id="KW-1185">Reference proteome</keyword>
<sequence>MFQFKMENNRIEKNRGPMCLFRESMSKLIQGYFQYRSVADPTKMLSFNNRGRPIKSPQNKSYQKCSNFLKDDTSFNVPEHNKKIQKTQKSNKPKYPNTQNTQTPIRHSHHRSRNSITIPSSA</sequence>
<proteinExistence type="predicted"/>
<dbReference type="InterPro" id="IPR008996">
    <property type="entry name" value="IL1/FGF"/>
</dbReference>
<evidence type="ECO:0000313" key="3">
    <source>
        <dbReference type="Proteomes" id="UP001152759"/>
    </source>
</evidence>
<evidence type="ECO:0000256" key="1">
    <source>
        <dbReference type="SAM" id="MobiDB-lite"/>
    </source>
</evidence>
<dbReference type="EMBL" id="OU963867">
    <property type="protein sequence ID" value="CAH0391742.1"/>
    <property type="molecule type" value="Genomic_DNA"/>
</dbReference>
<feature type="compositionally biased region" description="Polar residues" evidence="1">
    <location>
        <begin position="96"/>
        <end position="105"/>
    </location>
</feature>